<dbReference type="AlphaFoldDB" id="A0A3E5BKL7"/>
<dbReference type="InterPro" id="IPR018547">
    <property type="entry name" value="AbiEi_C"/>
</dbReference>
<name>A0A3E5BKL7_9BACE</name>
<sequence>MNTTPLKRNYLNKYLTSVRSQGRYTFTLDELREQFDLSDTAINQSLGRLKAKKEVAQIRKGFYAIIPPEYSNQGMIPPYLFLDDLMKSLNKRYYLALLSAAALYGVSHQQPMEYFVMADSPAPRDVRNQKLKIFFLNKSYWPKDGIVPQKTDSGYINLSSPELTALDLFSFTDKFGVNRVVSVLQELTESIKPVALAKVAKRFTPTASIQRLGYVLERVLQEEKLSDAMWKVVKERNLFPIPLSPGKPKKGETDSKWKVIINIDIESDL</sequence>
<comment type="caution">
    <text evidence="2">The sequence shown here is derived from an EMBL/GenBank/DDBJ whole genome shotgun (WGS) entry which is preliminary data.</text>
</comment>
<protein>
    <recommendedName>
        <fullName evidence="1">AbiEi antitoxin C-terminal domain-containing protein</fullName>
    </recommendedName>
</protein>
<dbReference type="EMBL" id="QSUL01000003">
    <property type="protein sequence ID" value="RGN38144.1"/>
    <property type="molecule type" value="Genomic_DNA"/>
</dbReference>
<accession>A0A3E5BKL7</accession>
<reference evidence="2 3" key="1">
    <citation type="submission" date="2018-08" db="EMBL/GenBank/DDBJ databases">
        <title>A genome reference for cultivated species of the human gut microbiota.</title>
        <authorList>
            <person name="Zou Y."/>
            <person name="Xue W."/>
            <person name="Luo G."/>
        </authorList>
    </citation>
    <scope>NUCLEOTIDE SEQUENCE [LARGE SCALE GENOMIC DNA]</scope>
    <source>
        <strain evidence="2 3">OM05-15BH</strain>
    </source>
</reference>
<proteinExistence type="predicted"/>
<evidence type="ECO:0000313" key="3">
    <source>
        <dbReference type="Proteomes" id="UP000260983"/>
    </source>
</evidence>
<dbReference type="Pfam" id="PF09407">
    <property type="entry name" value="AbiEi_1"/>
    <property type="match status" value="1"/>
</dbReference>
<gene>
    <name evidence="2" type="ORF">DXB65_04680</name>
</gene>
<dbReference type="Proteomes" id="UP000260983">
    <property type="component" value="Unassembled WGS sequence"/>
</dbReference>
<feature type="domain" description="AbiEi antitoxin C-terminal" evidence="1">
    <location>
        <begin position="81"/>
        <end position="217"/>
    </location>
</feature>
<organism evidence="2 3">
    <name type="scientific">Bacteroides oleiciplenus</name>
    <dbReference type="NCBI Taxonomy" id="626931"/>
    <lineage>
        <taxon>Bacteria</taxon>
        <taxon>Pseudomonadati</taxon>
        <taxon>Bacteroidota</taxon>
        <taxon>Bacteroidia</taxon>
        <taxon>Bacteroidales</taxon>
        <taxon>Bacteroidaceae</taxon>
        <taxon>Bacteroides</taxon>
    </lineage>
</organism>
<dbReference type="RefSeq" id="WP_117723487.1">
    <property type="nucleotide sequence ID" value="NZ_QSUL01000003.1"/>
</dbReference>
<evidence type="ECO:0000313" key="2">
    <source>
        <dbReference type="EMBL" id="RGN38144.1"/>
    </source>
</evidence>
<evidence type="ECO:0000259" key="1">
    <source>
        <dbReference type="Pfam" id="PF09407"/>
    </source>
</evidence>